<dbReference type="RefSeq" id="WP_344930926.1">
    <property type="nucleotide sequence ID" value="NZ_BAABCW010000034.1"/>
</dbReference>
<evidence type="ECO:0000313" key="2">
    <source>
        <dbReference type="Proteomes" id="UP001500459"/>
    </source>
</evidence>
<proteinExistence type="predicted"/>
<gene>
    <name evidence="1" type="ORF">GCM10022393_42520</name>
</gene>
<protein>
    <submittedName>
        <fullName evidence="1">Uncharacterized protein</fullName>
    </submittedName>
</protein>
<comment type="caution">
    <text evidence="1">The sequence shown here is derived from an EMBL/GenBank/DDBJ whole genome shotgun (WGS) entry which is preliminary data.</text>
</comment>
<name>A0ABP6UXT6_9FLAO</name>
<accession>A0ABP6UXT6</accession>
<dbReference type="EMBL" id="BAABCW010000034">
    <property type="protein sequence ID" value="GAA3523226.1"/>
    <property type="molecule type" value="Genomic_DNA"/>
</dbReference>
<dbReference type="Proteomes" id="UP001500459">
    <property type="component" value="Unassembled WGS sequence"/>
</dbReference>
<reference evidence="2" key="1">
    <citation type="journal article" date="2019" name="Int. J. Syst. Evol. Microbiol.">
        <title>The Global Catalogue of Microorganisms (GCM) 10K type strain sequencing project: providing services to taxonomists for standard genome sequencing and annotation.</title>
        <authorList>
            <consortium name="The Broad Institute Genomics Platform"/>
            <consortium name="The Broad Institute Genome Sequencing Center for Infectious Disease"/>
            <person name="Wu L."/>
            <person name="Ma J."/>
        </authorList>
    </citation>
    <scope>NUCLEOTIDE SEQUENCE [LARGE SCALE GENOMIC DNA]</scope>
    <source>
        <strain evidence="2">JCM 17106</strain>
    </source>
</reference>
<evidence type="ECO:0000313" key="1">
    <source>
        <dbReference type="EMBL" id="GAA3523226.1"/>
    </source>
</evidence>
<sequence length="217" mass="24706">MTSIKNLPKAYANFIKGLKVTGELLKVTIKRIDDTVSAIIVNGQEIARMTKEKLIILERVFLESIDDNLQPVGQLVTPDGMIVQMDDGRTISDRVFDIMKDTQGKYKTAVAKINNAGGSFVNTFKTRLIDRISRETRMTMRYADDELKEIIENGKRLDLPDNEIEDIILNGCRDSKAFSKEELISQSNFWKAVKDRGYPNLFKSLIEYEKFSSVIKS</sequence>
<organism evidence="1 2">
    <name type="scientific">Aquimarina addita</name>
    <dbReference type="NCBI Taxonomy" id="870485"/>
    <lineage>
        <taxon>Bacteria</taxon>
        <taxon>Pseudomonadati</taxon>
        <taxon>Bacteroidota</taxon>
        <taxon>Flavobacteriia</taxon>
        <taxon>Flavobacteriales</taxon>
        <taxon>Flavobacteriaceae</taxon>
        <taxon>Aquimarina</taxon>
    </lineage>
</organism>
<keyword evidence="2" id="KW-1185">Reference proteome</keyword>